<proteinExistence type="predicted"/>
<organism evidence="1 2">
    <name type="scientific">Roseiconus lacunae</name>
    <dbReference type="NCBI Taxonomy" id="2605694"/>
    <lineage>
        <taxon>Bacteria</taxon>
        <taxon>Pseudomonadati</taxon>
        <taxon>Planctomycetota</taxon>
        <taxon>Planctomycetia</taxon>
        <taxon>Pirellulales</taxon>
        <taxon>Pirellulaceae</taxon>
        <taxon>Roseiconus</taxon>
    </lineage>
</organism>
<reference evidence="1 2" key="1">
    <citation type="submission" date="2023-06" db="EMBL/GenBank/DDBJ databases">
        <title>Roseiconus lacunae JC819 isolated from Gulf of Mannar region, Tamil Nadu.</title>
        <authorList>
            <person name="Pk S."/>
            <person name="Ch S."/>
            <person name="Ch V.R."/>
        </authorList>
    </citation>
    <scope>NUCLEOTIDE SEQUENCE [LARGE SCALE GENOMIC DNA]</scope>
    <source>
        <strain evidence="1 2">JC819</strain>
    </source>
</reference>
<name>A0ABT7PDN9_9BACT</name>
<protein>
    <recommendedName>
        <fullName evidence="3">Anti-bacteriophage protein A/HamA C-terminal domain-containing protein</fullName>
    </recommendedName>
</protein>
<comment type="caution">
    <text evidence="1">The sequence shown here is derived from an EMBL/GenBank/DDBJ whole genome shotgun (WGS) entry which is preliminary data.</text>
</comment>
<evidence type="ECO:0000313" key="2">
    <source>
        <dbReference type="Proteomes" id="UP001239462"/>
    </source>
</evidence>
<sequence>MDDFYQLEWTFTPSNYFEQELDVQVEGVTIAIRDGSAEARIDSKTYEQDSSLHERLHEHLVQAFRGTQLIALKPFELSRPTKTRIRPDGKREMYLEASTSVAFVKSSGVDFVVRKADGTVIDSKAERLAAKRELAELVRKHSSDDHLAAMLNSIARALTDKANCLVHLYEVRDSLSSKFGGKKQAINALSLSSSQWSELGRLANDEPLQEGRHRGKMIHALRPATKEELDRCKGLATKFVVAYLQYLESQS</sequence>
<dbReference type="Proteomes" id="UP001239462">
    <property type="component" value="Unassembled WGS sequence"/>
</dbReference>
<dbReference type="EMBL" id="JASZZN010000003">
    <property type="protein sequence ID" value="MDM4014623.1"/>
    <property type="molecule type" value="Genomic_DNA"/>
</dbReference>
<accession>A0ABT7PDN9</accession>
<keyword evidence="2" id="KW-1185">Reference proteome</keyword>
<evidence type="ECO:0000313" key="1">
    <source>
        <dbReference type="EMBL" id="MDM4014623.1"/>
    </source>
</evidence>
<evidence type="ECO:0008006" key="3">
    <source>
        <dbReference type="Google" id="ProtNLM"/>
    </source>
</evidence>
<dbReference type="RefSeq" id="WP_289162307.1">
    <property type="nucleotide sequence ID" value="NZ_JASZZN010000003.1"/>
</dbReference>
<gene>
    <name evidence="1" type="ORF">QTN89_04215</name>
</gene>